<evidence type="ECO:0000256" key="4">
    <source>
        <dbReference type="ARBA" id="ARBA00023136"/>
    </source>
</evidence>
<keyword evidence="2 5" id="KW-0812">Transmembrane</keyword>
<organism evidence="6 7">
    <name type="scientific">Myceligenerans crystallogenes</name>
    <dbReference type="NCBI Taxonomy" id="316335"/>
    <lineage>
        <taxon>Bacteria</taxon>
        <taxon>Bacillati</taxon>
        <taxon>Actinomycetota</taxon>
        <taxon>Actinomycetes</taxon>
        <taxon>Micrococcales</taxon>
        <taxon>Promicromonosporaceae</taxon>
        <taxon>Myceligenerans</taxon>
    </lineage>
</organism>
<keyword evidence="3 5" id="KW-1133">Transmembrane helix</keyword>
<feature type="transmembrane region" description="Helical" evidence="5">
    <location>
        <begin position="92"/>
        <end position="113"/>
    </location>
</feature>
<evidence type="ECO:0000256" key="5">
    <source>
        <dbReference type="SAM" id="Phobius"/>
    </source>
</evidence>
<keyword evidence="4 5" id="KW-0472">Membrane</keyword>
<evidence type="ECO:0000256" key="1">
    <source>
        <dbReference type="ARBA" id="ARBA00004141"/>
    </source>
</evidence>
<comment type="caution">
    <text evidence="6">The sequence shown here is derived from an EMBL/GenBank/DDBJ whole genome shotgun (WGS) entry which is preliminary data.</text>
</comment>
<evidence type="ECO:0000256" key="3">
    <source>
        <dbReference type="ARBA" id="ARBA00022989"/>
    </source>
</evidence>
<dbReference type="Pfam" id="PF13564">
    <property type="entry name" value="DoxX_2"/>
    <property type="match status" value="1"/>
</dbReference>
<name>A0ABN2N6S8_9MICO</name>
<evidence type="ECO:0008006" key="8">
    <source>
        <dbReference type="Google" id="ProtNLM"/>
    </source>
</evidence>
<proteinExistence type="predicted"/>
<accession>A0ABN2N6S8</accession>
<comment type="subcellular location">
    <subcellularLocation>
        <location evidence="1">Membrane</location>
        <topology evidence="1">Multi-pass membrane protein</topology>
    </subcellularLocation>
</comment>
<dbReference type="Proteomes" id="UP001501094">
    <property type="component" value="Unassembled WGS sequence"/>
</dbReference>
<evidence type="ECO:0000313" key="6">
    <source>
        <dbReference type="EMBL" id="GAA1855506.1"/>
    </source>
</evidence>
<protein>
    <recommendedName>
        <fullName evidence="8">DoxX-like family protein</fullName>
    </recommendedName>
</protein>
<keyword evidence="7" id="KW-1185">Reference proteome</keyword>
<dbReference type="EMBL" id="BAAANL010000002">
    <property type="protein sequence ID" value="GAA1855506.1"/>
    <property type="molecule type" value="Genomic_DNA"/>
</dbReference>
<evidence type="ECO:0000313" key="7">
    <source>
        <dbReference type="Proteomes" id="UP001501094"/>
    </source>
</evidence>
<reference evidence="6 7" key="1">
    <citation type="journal article" date="2019" name="Int. J. Syst. Evol. Microbiol.">
        <title>The Global Catalogue of Microorganisms (GCM) 10K type strain sequencing project: providing services to taxonomists for standard genome sequencing and annotation.</title>
        <authorList>
            <consortium name="The Broad Institute Genomics Platform"/>
            <consortium name="The Broad Institute Genome Sequencing Center for Infectious Disease"/>
            <person name="Wu L."/>
            <person name="Ma J."/>
        </authorList>
    </citation>
    <scope>NUCLEOTIDE SEQUENCE [LARGE SCALE GENOMIC DNA]</scope>
    <source>
        <strain evidence="6 7">JCM 14326</strain>
    </source>
</reference>
<feature type="transmembrane region" description="Helical" evidence="5">
    <location>
        <begin position="54"/>
        <end position="80"/>
    </location>
</feature>
<gene>
    <name evidence="6" type="ORF">GCM10009751_10480</name>
</gene>
<sequence>MLAATFGCILANAFEVVAKIVRAQFVMRNSAEVGVGEKWIPCLALLEGAGVAGLVIGLAGMPLLGFAAAGGLALFFVGALLAHVRARVFRNIAFPAAFLVLAVASAAHFAALLG</sequence>
<dbReference type="InterPro" id="IPR032808">
    <property type="entry name" value="DoxX"/>
</dbReference>
<evidence type="ECO:0000256" key="2">
    <source>
        <dbReference type="ARBA" id="ARBA00022692"/>
    </source>
</evidence>